<feature type="transmembrane region" description="Helical" evidence="8">
    <location>
        <begin position="113"/>
        <end position="134"/>
    </location>
</feature>
<reference evidence="10" key="1">
    <citation type="submission" date="2016-05" db="EMBL/GenBank/DDBJ databases">
        <title>Paenibacillus oryzae. sp. nov., isolated from the rice root.</title>
        <authorList>
            <person name="Zhang J."/>
            <person name="Zhang X."/>
        </authorList>
    </citation>
    <scope>NUCLEOTIDE SEQUENCE [LARGE SCALE GENOMIC DNA]</scope>
    <source>
        <strain evidence="10">KCTC13222</strain>
    </source>
</reference>
<feature type="transmembrane region" description="Helical" evidence="8">
    <location>
        <begin position="216"/>
        <end position="239"/>
    </location>
</feature>
<dbReference type="PANTHER" id="PTHR34975:SF2">
    <property type="entry name" value="SPORE GERMINATION PROTEIN A2"/>
    <property type="match status" value="1"/>
</dbReference>
<feature type="transmembrane region" description="Helical" evidence="8">
    <location>
        <begin position="12"/>
        <end position="29"/>
    </location>
</feature>
<dbReference type="RefSeq" id="WP_065852106.1">
    <property type="nucleotide sequence ID" value="NZ_LYPC01000014.1"/>
</dbReference>
<evidence type="ECO:0000256" key="3">
    <source>
        <dbReference type="ARBA" id="ARBA00022448"/>
    </source>
</evidence>
<dbReference type="AlphaFoldDB" id="A0A1C1A3S0"/>
<evidence type="ECO:0000256" key="2">
    <source>
        <dbReference type="ARBA" id="ARBA00007998"/>
    </source>
</evidence>
<organism evidence="9 10">
    <name type="scientific">Paenibacillus pectinilyticus</name>
    <dbReference type="NCBI Taxonomy" id="512399"/>
    <lineage>
        <taxon>Bacteria</taxon>
        <taxon>Bacillati</taxon>
        <taxon>Bacillota</taxon>
        <taxon>Bacilli</taxon>
        <taxon>Bacillales</taxon>
        <taxon>Paenibacillaceae</taxon>
        <taxon>Paenibacillus</taxon>
    </lineage>
</organism>
<evidence type="ECO:0000313" key="9">
    <source>
        <dbReference type="EMBL" id="OCT15195.1"/>
    </source>
</evidence>
<dbReference type="Proteomes" id="UP000093309">
    <property type="component" value="Unassembled WGS sequence"/>
</dbReference>
<keyword evidence="10" id="KW-1185">Reference proteome</keyword>
<feature type="transmembrane region" description="Helical" evidence="8">
    <location>
        <begin position="41"/>
        <end position="61"/>
    </location>
</feature>
<name>A0A1C1A3S0_9BACL</name>
<sequence>MIHLKKLSLTQLFNLIILTQVGVSILSIPFEESKHSGYDSWLSICLGGVISQGIIMIMYCLSTRYADRALPQYMTSIVGKIMGSILNILIGLYCAESSLMVFVSYSDVLSRWVLIRTPWFVLVGISIGIAAYIASSSLRSIAVITQSIMVMFFIATFIIFISGLGKGDVRHFFPIGSHGIGAIMRDALPAFWAYAGYELLLVVFPTLSYRKKKDVFLVMTAANGFTTLFYMLITLIVTFNFSENQLKVISEPMVFILRQFKWPVVQSLDIVFMTIWLSVTTVTAYVYLFLAARYLSFSFGKERGNHAVIVWILAILCFGLGVFGSDRQVLFQFSSYHNFATIAVIAIIPLLLLLISITRGKVGAR</sequence>
<feature type="transmembrane region" description="Helical" evidence="8">
    <location>
        <begin position="307"/>
        <end position="324"/>
    </location>
</feature>
<dbReference type="InterPro" id="IPR004761">
    <property type="entry name" value="Spore_GerAB"/>
</dbReference>
<evidence type="ECO:0000256" key="1">
    <source>
        <dbReference type="ARBA" id="ARBA00004141"/>
    </source>
</evidence>
<comment type="caution">
    <text evidence="9">The sequence shown here is derived from an EMBL/GenBank/DDBJ whole genome shotgun (WGS) entry which is preliminary data.</text>
</comment>
<feature type="transmembrane region" description="Helical" evidence="8">
    <location>
        <begin position="336"/>
        <end position="357"/>
    </location>
</feature>
<dbReference type="OrthoDB" id="2446105at2"/>
<evidence type="ECO:0000313" key="10">
    <source>
        <dbReference type="Proteomes" id="UP000093309"/>
    </source>
</evidence>
<feature type="transmembrane region" description="Helical" evidence="8">
    <location>
        <begin position="270"/>
        <end position="295"/>
    </location>
</feature>
<feature type="transmembrane region" description="Helical" evidence="8">
    <location>
        <begin position="141"/>
        <end position="164"/>
    </location>
</feature>
<keyword evidence="3" id="KW-0813">Transport</keyword>
<dbReference type="PANTHER" id="PTHR34975">
    <property type="entry name" value="SPORE GERMINATION PROTEIN A2"/>
    <property type="match status" value="1"/>
</dbReference>
<dbReference type="EMBL" id="LYPC01000014">
    <property type="protein sequence ID" value="OCT15195.1"/>
    <property type="molecule type" value="Genomic_DNA"/>
</dbReference>
<keyword evidence="4" id="KW-0309">Germination</keyword>
<dbReference type="Gene3D" id="1.20.1740.10">
    <property type="entry name" value="Amino acid/polyamine transporter I"/>
    <property type="match status" value="1"/>
</dbReference>
<evidence type="ECO:0000256" key="5">
    <source>
        <dbReference type="ARBA" id="ARBA00022692"/>
    </source>
</evidence>
<evidence type="ECO:0000256" key="7">
    <source>
        <dbReference type="ARBA" id="ARBA00023136"/>
    </source>
</evidence>
<evidence type="ECO:0000256" key="4">
    <source>
        <dbReference type="ARBA" id="ARBA00022544"/>
    </source>
</evidence>
<keyword evidence="7 8" id="KW-0472">Membrane</keyword>
<proteinExistence type="inferred from homology"/>
<keyword evidence="6 8" id="KW-1133">Transmembrane helix</keyword>
<evidence type="ECO:0000256" key="8">
    <source>
        <dbReference type="SAM" id="Phobius"/>
    </source>
</evidence>
<dbReference type="GO" id="GO:0016020">
    <property type="term" value="C:membrane"/>
    <property type="evidence" value="ECO:0007669"/>
    <property type="project" value="UniProtKB-SubCell"/>
</dbReference>
<dbReference type="Pfam" id="PF03845">
    <property type="entry name" value="Spore_permease"/>
    <property type="match status" value="1"/>
</dbReference>
<dbReference type="STRING" id="512399.A8709_13915"/>
<protein>
    <submittedName>
        <fullName evidence="9">Spore gernimation protein</fullName>
    </submittedName>
</protein>
<comment type="subcellular location">
    <subcellularLocation>
        <location evidence="1">Membrane</location>
        <topology evidence="1">Multi-pass membrane protein</topology>
    </subcellularLocation>
</comment>
<keyword evidence="5 8" id="KW-0812">Transmembrane</keyword>
<dbReference type="GO" id="GO:0009847">
    <property type="term" value="P:spore germination"/>
    <property type="evidence" value="ECO:0007669"/>
    <property type="project" value="InterPro"/>
</dbReference>
<accession>A0A1C1A3S0</accession>
<gene>
    <name evidence="9" type="ORF">A8709_13915</name>
</gene>
<evidence type="ECO:0000256" key="6">
    <source>
        <dbReference type="ARBA" id="ARBA00022989"/>
    </source>
</evidence>
<dbReference type="NCBIfam" id="TIGR00912">
    <property type="entry name" value="2A0309"/>
    <property type="match status" value="1"/>
</dbReference>
<comment type="similarity">
    <text evidence="2">Belongs to the amino acid-polyamine-organocation (APC) superfamily. Spore germination protein (SGP) (TC 2.A.3.9) family.</text>
</comment>
<feature type="transmembrane region" description="Helical" evidence="8">
    <location>
        <begin position="191"/>
        <end position="209"/>
    </location>
</feature>